<dbReference type="HAMAP" id="MF_00917">
    <property type="entry name" value="QueE"/>
    <property type="match status" value="1"/>
</dbReference>
<dbReference type="PIRSF" id="PIRSF000370">
    <property type="entry name" value="QueE"/>
    <property type="match status" value="1"/>
</dbReference>
<keyword evidence="1 8" id="KW-0004">4Fe-4S</keyword>
<keyword evidence="3 8" id="KW-0479">Metal-binding</keyword>
<keyword evidence="7 8" id="KW-0456">Lyase</keyword>
<dbReference type="PROSITE" id="PS51918">
    <property type="entry name" value="RADICAL_SAM"/>
    <property type="match status" value="1"/>
</dbReference>
<comment type="cofactor">
    <cofactor evidence="8">
        <name>Mg(2+)</name>
        <dbReference type="ChEBI" id="CHEBI:18420"/>
    </cofactor>
</comment>
<proteinExistence type="inferred from homology"/>
<evidence type="ECO:0000256" key="5">
    <source>
        <dbReference type="ARBA" id="ARBA00023004"/>
    </source>
</evidence>
<dbReference type="InterPro" id="IPR058240">
    <property type="entry name" value="rSAM_sf"/>
</dbReference>
<evidence type="ECO:0000256" key="3">
    <source>
        <dbReference type="ARBA" id="ARBA00022723"/>
    </source>
</evidence>
<dbReference type="GO" id="GO:1904047">
    <property type="term" value="F:S-adenosyl-L-methionine binding"/>
    <property type="evidence" value="ECO:0007669"/>
    <property type="project" value="UniProtKB-UniRule"/>
</dbReference>
<keyword evidence="6 8" id="KW-0411">Iron-sulfur</keyword>
<sequence>MVKLKVCELFTSIQGEGELIGTPSHFVRLYGCNLKCVWCDTKYSWIRQDRAVEGVDYKYMGVQEIVGSLRMGSPSLTPLVTITGGEPLLQQIEELVREAKLLGHSTLVETNGSIKPSRSLLEGVDYWSVSPKLSNSGNKNTQRLDWVIGTKHFYLKFVVTNPKRDLPEVAEICDTYGFPRHRVFVQPDGTRPDYSAALASLAEANREWGFRVGIQLHRVAWGHRRGV</sequence>
<feature type="binding site" evidence="8">
    <location>
        <position position="83"/>
    </location>
    <ligand>
        <name>substrate</name>
    </ligand>
</feature>
<evidence type="ECO:0000256" key="1">
    <source>
        <dbReference type="ARBA" id="ARBA00022485"/>
    </source>
</evidence>
<feature type="binding site" evidence="8">
    <location>
        <position position="85"/>
    </location>
    <ligand>
        <name>S-adenosyl-L-methionine</name>
        <dbReference type="ChEBI" id="CHEBI:59789"/>
    </ligand>
</feature>
<protein>
    <recommendedName>
        <fullName evidence="8">7-carboxy-7-deazaguanine synthase</fullName>
        <shortName evidence="8">CDG synthase</shortName>
        <ecNumber evidence="8">4.3.99.3</ecNumber>
    </recommendedName>
    <alternativeName>
        <fullName evidence="8">Archaeosine biosynthesis protein QueE</fullName>
    </alternativeName>
</protein>
<comment type="catalytic activity">
    <reaction evidence="8">
        <text>6-carboxy-5,6,7,8-tetrahydropterin + H(+) = 7-carboxy-7-carbaguanine + NH4(+)</text>
        <dbReference type="Rhea" id="RHEA:27974"/>
        <dbReference type="ChEBI" id="CHEBI:15378"/>
        <dbReference type="ChEBI" id="CHEBI:28938"/>
        <dbReference type="ChEBI" id="CHEBI:61032"/>
        <dbReference type="ChEBI" id="CHEBI:61036"/>
        <dbReference type="EC" id="4.3.99.3"/>
    </reaction>
</comment>
<evidence type="ECO:0000313" key="11">
    <source>
        <dbReference type="Proteomes" id="UP000240490"/>
    </source>
</evidence>
<dbReference type="GO" id="GO:0016840">
    <property type="term" value="F:carbon-nitrogen lyase activity"/>
    <property type="evidence" value="ECO:0007669"/>
    <property type="project" value="UniProtKB-UniRule"/>
</dbReference>
<dbReference type="EC" id="4.3.99.3" evidence="8"/>
<dbReference type="UniPathway" id="UPA00391"/>
<evidence type="ECO:0000256" key="7">
    <source>
        <dbReference type="ARBA" id="ARBA00023239"/>
    </source>
</evidence>
<evidence type="ECO:0000313" key="10">
    <source>
        <dbReference type="EMBL" id="PSN91417.1"/>
    </source>
</evidence>
<accession>A0A2R6AYH7</accession>
<feature type="binding site" evidence="8">
    <location>
        <begin position="130"/>
        <end position="132"/>
    </location>
    <ligand>
        <name>S-adenosyl-L-methionine</name>
        <dbReference type="ChEBI" id="CHEBI:59789"/>
    </ligand>
</feature>
<keyword evidence="5 8" id="KW-0408">Iron</keyword>
<evidence type="ECO:0000256" key="2">
    <source>
        <dbReference type="ARBA" id="ARBA00022691"/>
    </source>
</evidence>
<comment type="similarity">
    <text evidence="8">Belongs to the radical SAM superfamily. 7-carboxy-7-deazaguanine synthase family.</text>
</comment>
<dbReference type="InterPro" id="IPR007197">
    <property type="entry name" value="rSAM"/>
</dbReference>
<comment type="caution">
    <text evidence="10">The sequence shown here is derived from an EMBL/GenBank/DDBJ whole genome shotgun (WGS) entry which is preliminary data.</text>
</comment>
<comment type="caution">
    <text evidence="8">Lacks conserved residue(s) required for the propagation of feature annotation.</text>
</comment>
<dbReference type="EMBL" id="NEXJ01000047">
    <property type="protein sequence ID" value="PSN91417.1"/>
    <property type="molecule type" value="Genomic_DNA"/>
</dbReference>
<feature type="binding site" evidence="8">
    <location>
        <begin position="38"/>
        <end position="40"/>
    </location>
    <ligand>
        <name>S-adenosyl-L-methionine</name>
        <dbReference type="ChEBI" id="CHEBI:59789"/>
    </ligand>
</feature>
<feature type="binding site" evidence="8">
    <location>
        <position position="36"/>
    </location>
    <ligand>
        <name>[4Fe-4S] cluster</name>
        <dbReference type="ChEBI" id="CHEBI:49883"/>
        <note>4Fe-4S-S-AdoMet</note>
    </ligand>
</feature>
<dbReference type="CDD" id="cd01335">
    <property type="entry name" value="Radical_SAM"/>
    <property type="match status" value="1"/>
</dbReference>
<gene>
    <name evidence="8" type="primary">queE</name>
    <name evidence="10" type="ORF">B9Q08_02805</name>
</gene>
<comment type="cofactor">
    <cofactor evidence="8">
        <name>S-adenosyl-L-methionine</name>
        <dbReference type="ChEBI" id="CHEBI:59789"/>
    </cofactor>
    <text evidence="8">Binds 1 S-adenosyl-L-methionine per subunit.</text>
</comment>
<evidence type="ECO:0000256" key="8">
    <source>
        <dbReference type="HAMAP-Rule" id="MF_00917"/>
    </source>
</evidence>
<keyword evidence="4 8" id="KW-0460">Magnesium</keyword>
<feature type="binding site" evidence="8">
    <location>
        <position position="32"/>
    </location>
    <ligand>
        <name>[4Fe-4S] cluster</name>
        <dbReference type="ChEBI" id="CHEBI:49883"/>
        <note>4Fe-4S-S-AdoMet</note>
    </ligand>
</feature>
<comment type="function">
    <text evidence="8">Catalyzes the complex heterocyclic radical-mediated conversion of 6-carboxy-5,6,7,8-tetrahydropterin (CPH4) to 7-carboxy-7-deazaguanine (CDG), a step common to the biosynthetic pathways of all 7-deazapurine-containing compounds.</text>
</comment>
<dbReference type="PANTHER" id="PTHR42836:SF1">
    <property type="entry name" value="7-CARBOXY-7-DEAZAGUANINE SYNTHASE"/>
    <property type="match status" value="1"/>
</dbReference>
<dbReference type="SFLD" id="SFLDS00029">
    <property type="entry name" value="Radical_SAM"/>
    <property type="match status" value="1"/>
</dbReference>
<comment type="subunit">
    <text evidence="8">Homodimer.</text>
</comment>
<dbReference type="InterPro" id="IPR013785">
    <property type="entry name" value="Aldolase_TIM"/>
</dbReference>
<evidence type="ECO:0000256" key="4">
    <source>
        <dbReference type="ARBA" id="ARBA00022842"/>
    </source>
</evidence>
<feature type="binding site" evidence="8">
    <location>
        <position position="28"/>
    </location>
    <ligand>
        <name>substrate</name>
    </ligand>
</feature>
<evidence type="ECO:0000256" key="6">
    <source>
        <dbReference type="ARBA" id="ARBA00023014"/>
    </source>
</evidence>
<comment type="pathway">
    <text evidence="8">Purine metabolism; 7-cyano-7-deazaguanine biosynthesis.</text>
</comment>
<organism evidence="10 11">
    <name type="scientific">Candidatus Marsarchaeota G2 archaeon ECH_B_SAG-M15</name>
    <dbReference type="NCBI Taxonomy" id="1978162"/>
    <lineage>
        <taxon>Archaea</taxon>
        <taxon>Candidatus Marsarchaeota</taxon>
        <taxon>Candidatus Marsarchaeota group 2</taxon>
    </lineage>
</organism>
<name>A0A2R6AYH7_9ARCH</name>
<dbReference type="Gene3D" id="3.20.20.70">
    <property type="entry name" value="Aldolase class I"/>
    <property type="match status" value="1"/>
</dbReference>
<dbReference type="InterPro" id="IPR024924">
    <property type="entry name" value="7-CO-7-deazaguanine_synth-like"/>
</dbReference>
<keyword evidence="2 8" id="KW-0949">S-adenosyl-L-methionine</keyword>
<feature type="binding site" evidence="8">
    <location>
        <begin position="13"/>
        <end position="15"/>
    </location>
    <ligand>
        <name>substrate</name>
    </ligand>
</feature>
<feature type="binding site" evidence="8">
    <location>
        <position position="39"/>
    </location>
    <ligand>
        <name>[4Fe-4S] cluster</name>
        <dbReference type="ChEBI" id="CHEBI:49883"/>
        <note>4Fe-4S-S-AdoMet</note>
    </ligand>
</feature>
<dbReference type="PANTHER" id="PTHR42836">
    <property type="entry name" value="7-CARBOXY-7-DEAZAGUANINE SYNTHASE"/>
    <property type="match status" value="1"/>
</dbReference>
<feature type="domain" description="Radical SAM core" evidence="9">
    <location>
        <begin position="19"/>
        <end position="224"/>
    </location>
</feature>
<dbReference type="Proteomes" id="UP000240490">
    <property type="component" value="Unassembled WGS sequence"/>
</dbReference>
<comment type="cofactor">
    <cofactor evidence="8">
        <name>[4Fe-4S] cluster</name>
        <dbReference type="ChEBI" id="CHEBI:49883"/>
    </cofactor>
    <text evidence="8">Binds 1 [4Fe-4S] cluster. The cluster is coordinated with 3 cysteines and an exchangeable S-adenosyl-L-methionine.</text>
</comment>
<dbReference type="SUPFAM" id="SSF102114">
    <property type="entry name" value="Radical SAM enzymes"/>
    <property type="match status" value="1"/>
</dbReference>
<evidence type="ECO:0000259" key="9">
    <source>
        <dbReference type="PROSITE" id="PS51918"/>
    </source>
</evidence>
<dbReference type="GO" id="GO:0051539">
    <property type="term" value="F:4 iron, 4 sulfur cluster binding"/>
    <property type="evidence" value="ECO:0007669"/>
    <property type="project" value="UniProtKB-UniRule"/>
</dbReference>
<feature type="binding site" evidence="8">
    <location>
        <position position="41"/>
    </location>
    <ligand>
        <name>Mg(2+)</name>
        <dbReference type="ChEBI" id="CHEBI:18420"/>
    </ligand>
</feature>
<dbReference type="GO" id="GO:0000287">
    <property type="term" value="F:magnesium ion binding"/>
    <property type="evidence" value="ECO:0007669"/>
    <property type="project" value="UniProtKB-UniRule"/>
</dbReference>
<reference evidence="10 11" key="1">
    <citation type="submission" date="2017-04" db="EMBL/GenBank/DDBJ databases">
        <title>Novel microbial lineages endemic to geothermal iron-oxide mats fill important gaps in the evolutionary history of Archaea.</title>
        <authorList>
            <person name="Jay Z.J."/>
            <person name="Beam J.P."/>
            <person name="Dlakic M."/>
            <person name="Rusch D.B."/>
            <person name="Kozubal M.A."/>
            <person name="Inskeep W.P."/>
        </authorList>
    </citation>
    <scope>NUCLEOTIDE SEQUENCE [LARGE SCALE GENOMIC DNA]</scope>
    <source>
        <strain evidence="10">ECH_B_SAG-M15</strain>
    </source>
</reference>
<dbReference type="AlphaFoldDB" id="A0A2R6AYH7"/>
<dbReference type="Pfam" id="PF04055">
    <property type="entry name" value="Radical_SAM"/>
    <property type="match status" value="1"/>
</dbReference>